<reference evidence="1" key="1">
    <citation type="journal article" date="2014" name="Int. J. Syst. Evol. Microbiol.">
        <title>Complete genome sequence of Corynebacterium casei LMG S-19264T (=DSM 44701T), isolated from a smear-ripened cheese.</title>
        <authorList>
            <consortium name="US DOE Joint Genome Institute (JGI-PGF)"/>
            <person name="Walter F."/>
            <person name="Albersmeier A."/>
            <person name="Kalinowski J."/>
            <person name="Ruckert C."/>
        </authorList>
    </citation>
    <scope>NUCLEOTIDE SEQUENCE</scope>
    <source>
        <strain evidence="1">JCM 4391</strain>
    </source>
</reference>
<gene>
    <name evidence="1" type="ORF">GCM10010274_61040</name>
</gene>
<protein>
    <recommendedName>
        <fullName evidence="3">AbiEi antitoxin C-terminal domain-containing protein</fullName>
    </recommendedName>
</protein>
<evidence type="ECO:0000313" key="1">
    <source>
        <dbReference type="EMBL" id="GGU64115.1"/>
    </source>
</evidence>
<sequence>MPIPIPPQLLATDPLVVAQDGVATVHQLMDLGCASSVTAARCRPPGPWRRLLPRVIALQATPPTPRQRLRGALLYAGPDALLTGPAALALYGVTSLPATPQVDVLVTHRAAPRGHAYVRVRPTVRPAHRVPVDGLACAPLARAVLDTLGHLGTGNTASTLLAEITARGLCHPDDLLAEARTAPQPLVGGLMTLFRGVVEHGVP</sequence>
<organism evidence="1 2">
    <name type="scientific">Streptomyces lavendofoliae</name>
    <dbReference type="NCBI Taxonomy" id="67314"/>
    <lineage>
        <taxon>Bacteria</taxon>
        <taxon>Bacillati</taxon>
        <taxon>Actinomycetota</taxon>
        <taxon>Actinomycetes</taxon>
        <taxon>Kitasatosporales</taxon>
        <taxon>Streptomycetaceae</taxon>
        <taxon>Streptomyces</taxon>
    </lineage>
</organism>
<proteinExistence type="predicted"/>
<dbReference type="EMBL" id="BMTP01000022">
    <property type="protein sequence ID" value="GGU64115.1"/>
    <property type="molecule type" value="Genomic_DNA"/>
</dbReference>
<reference evidence="1" key="2">
    <citation type="submission" date="2020-09" db="EMBL/GenBank/DDBJ databases">
        <authorList>
            <person name="Sun Q."/>
            <person name="Ohkuma M."/>
        </authorList>
    </citation>
    <scope>NUCLEOTIDE SEQUENCE</scope>
    <source>
        <strain evidence="1">JCM 4391</strain>
    </source>
</reference>
<comment type="caution">
    <text evidence="1">The sequence shown here is derived from an EMBL/GenBank/DDBJ whole genome shotgun (WGS) entry which is preliminary data.</text>
</comment>
<keyword evidence="2" id="KW-1185">Reference proteome</keyword>
<dbReference type="RefSeq" id="WP_189554498.1">
    <property type="nucleotide sequence ID" value="NZ_BMTP01000022.1"/>
</dbReference>
<evidence type="ECO:0008006" key="3">
    <source>
        <dbReference type="Google" id="ProtNLM"/>
    </source>
</evidence>
<dbReference type="Proteomes" id="UP000636661">
    <property type="component" value="Unassembled WGS sequence"/>
</dbReference>
<dbReference type="AlphaFoldDB" id="A0A918I5J6"/>
<accession>A0A918I5J6</accession>
<name>A0A918I5J6_9ACTN</name>
<evidence type="ECO:0000313" key="2">
    <source>
        <dbReference type="Proteomes" id="UP000636661"/>
    </source>
</evidence>